<dbReference type="RefSeq" id="WP_136168571.1">
    <property type="nucleotide sequence ID" value="NZ_KZ819101.1"/>
</dbReference>
<dbReference type="AlphaFoldDB" id="A0A2U1TLP7"/>
<keyword evidence="2" id="KW-1003">Cell membrane</keyword>
<dbReference type="PIRSF" id="PIRSF006324">
    <property type="entry name" value="LeuE"/>
    <property type="match status" value="1"/>
</dbReference>
<dbReference type="GO" id="GO:0005886">
    <property type="term" value="C:plasma membrane"/>
    <property type="evidence" value="ECO:0007669"/>
    <property type="project" value="UniProtKB-SubCell"/>
</dbReference>
<accession>A0A2U1TLP7</accession>
<dbReference type="PANTHER" id="PTHR30086">
    <property type="entry name" value="ARGININE EXPORTER PROTEIN ARGO"/>
    <property type="match status" value="1"/>
</dbReference>
<dbReference type="InterPro" id="IPR001123">
    <property type="entry name" value="LeuE-type"/>
</dbReference>
<feature type="transmembrane region" description="Helical" evidence="6">
    <location>
        <begin position="6"/>
        <end position="29"/>
    </location>
</feature>
<organism evidence="7 8">
    <name type="scientific">Brenneria corticis</name>
    <dbReference type="NCBI Taxonomy" id="2173106"/>
    <lineage>
        <taxon>Bacteria</taxon>
        <taxon>Pseudomonadati</taxon>
        <taxon>Pseudomonadota</taxon>
        <taxon>Gammaproteobacteria</taxon>
        <taxon>Enterobacterales</taxon>
        <taxon>Pectobacteriaceae</taxon>
        <taxon>Brenneria</taxon>
    </lineage>
</organism>
<proteinExistence type="predicted"/>
<dbReference type="Pfam" id="PF01810">
    <property type="entry name" value="LysE"/>
    <property type="match status" value="1"/>
</dbReference>
<name>A0A2U1TLP7_9GAMM</name>
<dbReference type="PANTHER" id="PTHR30086:SF21">
    <property type="entry name" value="TRANSPORT PROTEIN"/>
    <property type="match status" value="1"/>
</dbReference>
<dbReference type="Proteomes" id="UP000296159">
    <property type="component" value="Unassembled WGS sequence"/>
</dbReference>
<evidence type="ECO:0000313" key="7">
    <source>
        <dbReference type="EMBL" id="PWC10289.1"/>
    </source>
</evidence>
<keyword evidence="8" id="KW-1185">Reference proteome</keyword>
<reference evidence="7 8" key="1">
    <citation type="submission" date="2018-04" db="EMBL/GenBank/DDBJ databases">
        <title>Brenneria corticis sp.nov.</title>
        <authorList>
            <person name="Li Y."/>
        </authorList>
    </citation>
    <scope>NUCLEOTIDE SEQUENCE [LARGE SCALE GENOMIC DNA]</scope>
    <source>
        <strain evidence="7 8">CFCC 11842</strain>
    </source>
</reference>
<feature type="transmembrane region" description="Helical" evidence="6">
    <location>
        <begin position="73"/>
        <end position="91"/>
    </location>
</feature>
<feature type="transmembrane region" description="Helical" evidence="6">
    <location>
        <begin position="41"/>
        <end position="67"/>
    </location>
</feature>
<evidence type="ECO:0000313" key="8">
    <source>
        <dbReference type="Proteomes" id="UP000296159"/>
    </source>
</evidence>
<comment type="subcellular location">
    <subcellularLocation>
        <location evidence="1">Cell membrane</location>
        <topology evidence="1">Multi-pass membrane protein</topology>
    </subcellularLocation>
</comment>
<evidence type="ECO:0000256" key="3">
    <source>
        <dbReference type="ARBA" id="ARBA00022692"/>
    </source>
</evidence>
<dbReference type="EMBL" id="QDKH01000039">
    <property type="protein sequence ID" value="PWC10289.1"/>
    <property type="molecule type" value="Genomic_DNA"/>
</dbReference>
<dbReference type="GO" id="GO:0015171">
    <property type="term" value="F:amino acid transmembrane transporter activity"/>
    <property type="evidence" value="ECO:0007669"/>
    <property type="project" value="TreeGrafter"/>
</dbReference>
<evidence type="ECO:0000256" key="2">
    <source>
        <dbReference type="ARBA" id="ARBA00022475"/>
    </source>
</evidence>
<evidence type="ECO:0000256" key="5">
    <source>
        <dbReference type="ARBA" id="ARBA00023136"/>
    </source>
</evidence>
<protein>
    <submittedName>
        <fullName evidence="7">Lysine transporter LysE</fullName>
    </submittedName>
</protein>
<keyword evidence="3 6" id="KW-0812">Transmembrane</keyword>
<feature type="transmembrane region" description="Helical" evidence="6">
    <location>
        <begin position="158"/>
        <end position="180"/>
    </location>
</feature>
<feature type="transmembrane region" description="Helical" evidence="6">
    <location>
        <begin position="192"/>
        <end position="210"/>
    </location>
</feature>
<comment type="caution">
    <text evidence="7">The sequence shown here is derived from an EMBL/GenBank/DDBJ whole genome shotgun (WGS) entry which is preliminary data.</text>
</comment>
<keyword evidence="4 6" id="KW-1133">Transmembrane helix</keyword>
<evidence type="ECO:0000256" key="1">
    <source>
        <dbReference type="ARBA" id="ARBA00004651"/>
    </source>
</evidence>
<evidence type="ECO:0000256" key="4">
    <source>
        <dbReference type="ARBA" id="ARBA00022989"/>
    </source>
</evidence>
<sequence>MSFGYMGEFLVLAGVHFLAVIAPGPDFAVTIRQAVRFGRKAGIGTAIGIGAGISIHVIYTLFGIGALMHTTPWLMSLAEILGSGYLFYIGCKFIRNAGAYVADAPKEANEISRSVNFRESFSLGFMTNATNPKATLFFLAVFTTLVSSSTPLHIQIFYGLWMCSVNAAWFISVSLIFTNYIIRQRFLRIGGLFERLMGCLLIIFSVRLLWEVVSRLIA</sequence>
<keyword evidence="5 6" id="KW-0472">Membrane</keyword>
<gene>
    <name evidence="7" type="ORF">DDT56_22385</name>
</gene>
<evidence type="ECO:0000256" key="6">
    <source>
        <dbReference type="SAM" id="Phobius"/>
    </source>
</evidence>
<feature type="transmembrane region" description="Helical" evidence="6">
    <location>
        <begin position="134"/>
        <end position="152"/>
    </location>
</feature>